<dbReference type="Gene3D" id="1.10.10.1200">
    <property type="entry name" value="MAGE homology domain, winged helix WH1 motif"/>
    <property type="match status" value="1"/>
</dbReference>
<evidence type="ECO:0000313" key="3">
    <source>
        <dbReference type="RefSeq" id="XP_006869791.1"/>
    </source>
</evidence>
<dbReference type="PANTHER" id="PTHR11736:SF85">
    <property type="entry name" value="MAGE DOMAIN-CONTAINING PROTEIN MAGEA13P-RELATED"/>
    <property type="match status" value="1"/>
</dbReference>
<dbReference type="Pfam" id="PF12440">
    <property type="entry name" value="MAGE_N"/>
    <property type="match status" value="1"/>
</dbReference>
<evidence type="ECO:0000313" key="2">
    <source>
        <dbReference type="Proteomes" id="UP000504623"/>
    </source>
</evidence>
<dbReference type="InterPro" id="IPR002190">
    <property type="entry name" value="MHD_dom"/>
</dbReference>
<dbReference type="InterPro" id="IPR037445">
    <property type="entry name" value="MAGE"/>
</dbReference>
<dbReference type="AlphaFoldDB" id="A0A9B0WVT1"/>
<dbReference type="FunFam" id="1.10.10.1210:FF:000001">
    <property type="entry name" value="melanoma-associated antigen D1"/>
    <property type="match status" value="1"/>
</dbReference>
<dbReference type="GeneID" id="102828843"/>
<dbReference type="FunFam" id="1.10.10.1200:FF:000007">
    <property type="entry name" value="Melanoma-associated antigen C2"/>
    <property type="match status" value="1"/>
</dbReference>
<dbReference type="OrthoDB" id="205198at2759"/>
<dbReference type="Pfam" id="PF01454">
    <property type="entry name" value="MAGE"/>
    <property type="match status" value="1"/>
</dbReference>
<dbReference type="PROSITE" id="PS50838">
    <property type="entry name" value="MAGE"/>
    <property type="match status" value="1"/>
</dbReference>
<dbReference type="SMART" id="SM01373">
    <property type="entry name" value="MAGE"/>
    <property type="match status" value="1"/>
</dbReference>
<gene>
    <name evidence="3" type="primary">LOC102828843</name>
</gene>
<evidence type="ECO:0000259" key="1">
    <source>
        <dbReference type="PROSITE" id="PS50838"/>
    </source>
</evidence>
<sequence length="337" mass="37867">MPHCHKSQHRKPETYFRSLSKKWGLMCPKLPAIEEEEIVTEEVASAGMPSIPQSFQRVSSSSPAIAVASWSKTNEGPRSQEEVPSTSQISPEIQVLLCDALDKKVVDLVQFLSIKYLAKEPVTEAEMLKMAMKEYKDHFPVIFKKACKCLEVVFGICVKEVDPTGHSYILVKMLDLTYSGMLSDDQGMPKTGLLILVLGVIFMEGNCVTEEKIWEVLKMIGECSGSKDFICGEPRKFITKAMVQEKYLEYRQIPNSDPTCYEFLWGPRAHAETSKMKVLKFFAKVNGTDASAFPSLYEEALRDEEERAQGRISTMTCSSSSLKQILHSEMEGSQCSK</sequence>
<dbReference type="SMART" id="SM01392">
    <property type="entry name" value="MAGE_N"/>
    <property type="match status" value="1"/>
</dbReference>
<dbReference type="GO" id="GO:0005634">
    <property type="term" value="C:nucleus"/>
    <property type="evidence" value="ECO:0007669"/>
    <property type="project" value="TreeGrafter"/>
</dbReference>
<keyword evidence="2" id="KW-1185">Reference proteome</keyword>
<dbReference type="PANTHER" id="PTHR11736">
    <property type="entry name" value="MELANOMA-ASSOCIATED ANTIGEN MAGE ANTIGEN"/>
    <property type="match status" value="1"/>
</dbReference>
<dbReference type="InterPro" id="IPR041898">
    <property type="entry name" value="MAGE_WH1"/>
</dbReference>
<dbReference type="GO" id="GO:0000122">
    <property type="term" value="P:negative regulation of transcription by RNA polymerase II"/>
    <property type="evidence" value="ECO:0007669"/>
    <property type="project" value="TreeGrafter"/>
</dbReference>
<dbReference type="Proteomes" id="UP000504623">
    <property type="component" value="Unplaced"/>
</dbReference>
<proteinExistence type="predicted"/>
<dbReference type="InterPro" id="IPR041899">
    <property type="entry name" value="MAGE_WH2"/>
</dbReference>
<organism evidence="2 3">
    <name type="scientific">Chrysochloris asiatica</name>
    <name type="common">Cape golden mole</name>
    <dbReference type="NCBI Taxonomy" id="185453"/>
    <lineage>
        <taxon>Eukaryota</taxon>
        <taxon>Metazoa</taxon>
        <taxon>Chordata</taxon>
        <taxon>Craniata</taxon>
        <taxon>Vertebrata</taxon>
        <taxon>Euteleostomi</taxon>
        <taxon>Mammalia</taxon>
        <taxon>Eutheria</taxon>
        <taxon>Afrotheria</taxon>
        <taxon>Chrysochloridae</taxon>
        <taxon>Chrysochlorinae</taxon>
        <taxon>Chrysochloris</taxon>
    </lineage>
</organism>
<dbReference type="RefSeq" id="XP_006869791.1">
    <property type="nucleotide sequence ID" value="XM_006869729.1"/>
</dbReference>
<feature type="domain" description="MAGE" evidence="1">
    <location>
        <begin position="101"/>
        <end position="300"/>
    </location>
</feature>
<dbReference type="InterPro" id="IPR021072">
    <property type="entry name" value="MAGE_N"/>
</dbReference>
<reference evidence="3" key="1">
    <citation type="submission" date="2025-08" db="UniProtKB">
        <authorList>
            <consortium name="RefSeq"/>
        </authorList>
    </citation>
    <scope>IDENTIFICATION</scope>
    <source>
        <tissue evidence="3">Spleen</tissue>
    </source>
</reference>
<protein>
    <submittedName>
        <fullName evidence="3">MAGE domain-containing protein MAGEA13P-like</fullName>
    </submittedName>
</protein>
<accession>A0A9B0WVT1</accession>
<name>A0A9B0WVT1_CHRAS</name>
<dbReference type="Gene3D" id="1.10.10.1210">
    <property type="entry name" value="MAGE homology domain, winged helix WH2 motif"/>
    <property type="match status" value="1"/>
</dbReference>